<evidence type="ECO:0000313" key="1">
    <source>
        <dbReference type="EMBL" id="KAF2864253.1"/>
    </source>
</evidence>
<feature type="non-terminal residue" evidence="1">
    <location>
        <position position="1"/>
    </location>
</feature>
<name>A0A6A7CA27_9PEZI</name>
<proteinExistence type="predicted"/>
<keyword evidence="2" id="KW-1185">Reference proteome</keyword>
<gene>
    <name evidence="1" type="ORF">K470DRAFT_200525</name>
</gene>
<evidence type="ECO:0008006" key="3">
    <source>
        <dbReference type="Google" id="ProtNLM"/>
    </source>
</evidence>
<feature type="non-terminal residue" evidence="1">
    <location>
        <position position="57"/>
    </location>
</feature>
<sequence>DPSFPQCNKTEYPDLAQPIHVTLYPGDGFFIPSDWYWKFSMVSDMDGFVCLLRYYYD</sequence>
<evidence type="ECO:0000313" key="2">
    <source>
        <dbReference type="Proteomes" id="UP000799421"/>
    </source>
</evidence>
<dbReference type="Proteomes" id="UP000799421">
    <property type="component" value="Unassembled WGS sequence"/>
</dbReference>
<dbReference type="OrthoDB" id="415358at2759"/>
<accession>A0A6A7CA27</accession>
<reference evidence="1" key="1">
    <citation type="journal article" date="2020" name="Stud. Mycol.">
        <title>101 Dothideomycetes genomes: a test case for predicting lifestyles and emergence of pathogens.</title>
        <authorList>
            <person name="Haridas S."/>
            <person name="Albert R."/>
            <person name="Binder M."/>
            <person name="Bloem J."/>
            <person name="Labutti K."/>
            <person name="Salamov A."/>
            <person name="Andreopoulos B."/>
            <person name="Baker S."/>
            <person name="Barry K."/>
            <person name="Bills G."/>
            <person name="Bluhm B."/>
            <person name="Cannon C."/>
            <person name="Castanera R."/>
            <person name="Culley D."/>
            <person name="Daum C."/>
            <person name="Ezra D."/>
            <person name="Gonzalez J."/>
            <person name="Henrissat B."/>
            <person name="Kuo A."/>
            <person name="Liang C."/>
            <person name="Lipzen A."/>
            <person name="Lutzoni F."/>
            <person name="Magnuson J."/>
            <person name="Mondo S."/>
            <person name="Nolan M."/>
            <person name="Ohm R."/>
            <person name="Pangilinan J."/>
            <person name="Park H.-J."/>
            <person name="Ramirez L."/>
            <person name="Alfaro M."/>
            <person name="Sun H."/>
            <person name="Tritt A."/>
            <person name="Yoshinaga Y."/>
            <person name="Zwiers L.-H."/>
            <person name="Turgeon B."/>
            <person name="Goodwin S."/>
            <person name="Spatafora J."/>
            <person name="Crous P."/>
            <person name="Grigoriev I."/>
        </authorList>
    </citation>
    <scope>NUCLEOTIDE SEQUENCE</scope>
    <source>
        <strain evidence="1">CBS 480.64</strain>
    </source>
</reference>
<dbReference type="AlphaFoldDB" id="A0A6A7CA27"/>
<dbReference type="EMBL" id="MU005958">
    <property type="protein sequence ID" value="KAF2864253.1"/>
    <property type="molecule type" value="Genomic_DNA"/>
</dbReference>
<protein>
    <recommendedName>
        <fullName evidence="3">JmjC domain-containing protein</fullName>
    </recommendedName>
</protein>
<organism evidence="1 2">
    <name type="scientific">Piedraia hortae CBS 480.64</name>
    <dbReference type="NCBI Taxonomy" id="1314780"/>
    <lineage>
        <taxon>Eukaryota</taxon>
        <taxon>Fungi</taxon>
        <taxon>Dikarya</taxon>
        <taxon>Ascomycota</taxon>
        <taxon>Pezizomycotina</taxon>
        <taxon>Dothideomycetes</taxon>
        <taxon>Dothideomycetidae</taxon>
        <taxon>Capnodiales</taxon>
        <taxon>Piedraiaceae</taxon>
        <taxon>Piedraia</taxon>
    </lineage>
</organism>